<dbReference type="OrthoDB" id="9801445at2"/>
<evidence type="ECO:0000256" key="3">
    <source>
        <dbReference type="ARBA" id="ARBA00022801"/>
    </source>
</evidence>
<dbReference type="EMBL" id="VHSH01000008">
    <property type="protein sequence ID" value="TQV76136.1"/>
    <property type="molecule type" value="Genomic_DNA"/>
</dbReference>
<evidence type="ECO:0000256" key="2">
    <source>
        <dbReference type="ARBA" id="ARBA00022723"/>
    </source>
</evidence>
<protein>
    <submittedName>
        <fullName evidence="6">Creatininase family protein</fullName>
    </submittedName>
</protein>
<keyword evidence="2" id="KW-0479">Metal-binding</keyword>
<dbReference type="PANTHER" id="PTHR35005">
    <property type="entry name" value="3-DEHYDRO-SCYLLO-INOSOSE HYDROLASE"/>
    <property type="match status" value="1"/>
</dbReference>
<evidence type="ECO:0000313" key="7">
    <source>
        <dbReference type="Proteomes" id="UP000315252"/>
    </source>
</evidence>
<dbReference type="PANTHER" id="PTHR35005:SF1">
    <property type="entry name" value="2-AMINO-5-FORMYLAMINO-6-RIBOSYLAMINOPYRIMIDIN-4(3H)-ONE 5'-MONOPHOSPHATE DEFORMYLASE"/>
    <property type="match status" value="1"/>
</dbReference>
<dbReference type="Pfam" id="PF02633">
    <property type="entry name" value="Creatininase"/>
    <property type="match status" value="1"/>
</dbReference>
<keyword evidence="3" id="KW-0378">Hydrolase</keyword>
<dbReference type="SUPFAM" id="SSF102215">
    <property type="entry name" value="Creatininase"/>
    <property type="match status" value="1"/>
</dbReference>
<proteinExistence type="inferred from homology"/>
<comment type="cofactor">
    <cofactor evidence="1">
        <name>Zn(2+)</name>
        <dbReference type="ChEBI" id="CHEBI:29105"/>
    </cofactor>
</comment>
<dbReference type="GO" id="GO:0009231">
    <property type="term" value="P:riboflavin biosynthetic process"/>
    <property type="evidence" value="ECO:0007669"/>
    <property type="project" value="TreeGrafter"/>
</dbReference>
<evidence type="ECO:0000256" key="1">
    <source>
        <dbReference type="ARBA" id="ARBA00001947"/>
    </source>
</evidence>
<sequence length="263" mass="28441">MLRYWQDLTTDDFEDLDPAITVAVMPLGAIEQHGPHLPVSTDAVIAEEMAKRALTQLPADVPALLMPTQAIGKSNEHLAFAGTLTLSAKTLIDVWYEVAEGVKRAGLAKILFINAHGGQPQIMEIVARELRVKQEILVVSSSWWHMGLPEGLVDAEEVRHGIHGGTIETSIMCHLRPDLVKMDKAANFVSILPETEAANERLRYVGGVGIGWQAQDLHPLGVAGDASKATPEIGRAVVEHVTAGLARLITEVSLHPLSSLVSR</sequence>
<dbReference type="AlphaFoldDB" id="A0A545TG30"/>
<comment type="similarity">
    <text evidence="5">Belongs to the creatininase superfamily.</text>
</comment>
<name>A0A545TG30_9PROT</name>
<keyword evidence="7" id="KW-1185">Reference proteome</keyword>
<accession>A0A545TG30</accession>
<evidence type="ECO:0000313" key="6">
    <source>
        <dbReference type="EMBL" id="TQV76136.1"/>
    </source>
</evidence>
<dbReference type="GO" id="GO:0016811">
    <property type="term" value="F:hydrolase activity, acting on carbon-nitrogen (but not peptide) bonds, in linear amides"/>
    <property type="evidence" value="ECO:0007669"/>
    <property type="project" value="TreeGrafter"/>
</dbReference>
<dbReference type="InterPro" id="IPR024087">
    <property type="entry name" value="Creatininase-like_sf"/>
</dbReference>
<keyword evidence="4" id="KW-0862">Zinc</keyword>
<dbReference type="GO" id="GO:0046872">
    <property type="term" value="F:metal ion binding"/>
    <property type="evidence" value="ECO:0007669"/>
    <property type="project" value="UniProtKB-KW"/>
</dbReference>
<dbReference type="RefSeq" id="WP_142898399.1">
    <property type="nucleotide sequence ID" value="NZ_ML660059.1"/>
</dbReference>
<gene>
    <name evidence="6" type="ORF">FKG95_21060</name>
</gene>
<organism evidence="6 7">
    <name type="scientific">Denitrobaculum tricleocarpae</name>
    <dbReference type="NCBI Taxonomy" id="2591009"/>
    <lineage>
        <taxon>Bacteria</taxon>
        <taxon>Pseudomonadati</taxon>
        <taxon>Pseudomonadota</taxon>
        <taxon>Alphaproteobacteria</taxon>
        <taxon>Rhodospirillales</taxon>
        <taxon>Rhodospirillaceae</taxon>
        <taxon>Denitrobaculum</taxon>
    </lineage>
</organism>
<dbReference type="InterPro" id="IPR003785">
    <property type="entry name" value="Creatininase/forma_Hydrolase"/>
</dbReference>
<reference evidence="6 7" key="1">
    <citation type="submission" date="2019-06" db="EMBL/GenBank/DDBJ databases">
        <title>Whole genome sequence for Rhodospirillaceae sp. R148.</title>
        <authorList>
            <person name="Wang G."/>
        </authorList>
    </citation>
    <scope>NUCLEOTIDE SEQUENCE [LARGE SCALE GENOMIC DNA]</scope>
    <source>
        <strain evidence="6 7">R148</strain>
    </source>
</reference>
<evidence type="ECO:0000256" key="5">
    <source>
        <dbReference type="ARBA" id="ARBA00024029"/>
    </source>
</evidence>
<dbReference type="Proteomes" id="UP000315252">
    <property type="component" value="Unassembled WGS sequence"/>
</dbReference>
<evidence type="ECO:0000256" key="4">
    <source>
        <dbReference type="ARBA" id="ARBA00022833"/>
    </source>
</evidence>
<comment type="caution">
    <text evidence="6">The sequence shown here is derived from an EMBL/GenBank/DDBJ whole genome shotgun (WGS) entry which is preliminary data.</text>
</comment>
<dbReference type="Gene3D" id="3.40.50.10310">
    <property type="entry name" value="Creatininase"/>
    <property type="match status" value="1"/>
</dbReference>